<evidence type="ECO:0000313" key="1">
    <source>
        <dbReference type="EMBL" id="KAK7378037.1"/>
    </source>
</evidence>
<dbReference type="EMBL" id="JAYMYR010000002">
    <property type="protein sequence ID" value="KAK7378037.1"/>
    <property type="molecule type" value="Genomic_DNA"/>
</dbReference>
<proteinExistence type="predicted"/>
<protein>
    <submittedName>
        <fullName evidence="1">Uncharacterized protein</fullName>
    </submittedName>
</protein>
<comment type="caution">
    <text evidence="1">The sequence shown here is derived from an EMBL/GenBank/DDBJ whole genome shotgun (WGS) entry which is preliminary data.</text>
</comment>
<keyword evidence="2" id="KW-1185">Reference proteome</keyword>
<organism evidence="1 2">
    <name type="scientific">Phaseolus coccineus</name>
    <name type="common">Scarlet runner bean</name>
    <name type="synonym">Phaseolus multiflorus</name>
    <dbReference type="NCBI Taxonomy" id="3886"/>
    <lineage>
        <taxon>Eukaryota</taxon>
        <taxon>Viridiplantae</taxon>
        <taxon>Streptophyta</taxon>
        <taxon>Embryophyta</taxon>
        <taxon>Tracheophyta</taxon>
        <taxon>Spermatophyta</taxon>
        <taxon>Magnoliopsida</taxon>
        <taxon>eudicotyledons</taxon>
        <taxon>Gunneridae</taxon>
        <taxon>Pentapetalae</taxon>
        <taxon>rosids</taxon>
        <taxon>fabids</taxon>
        <taxon>Fabales</taxon>
        <taxon>Fabaceae</taxon>
        <taxon>Papilionoideae</taxon>
        <taxon>50 kb inversion clade</taxon>
        <taxon>NPAAA clade</taxon>
        <taxon>indigoferoid/millettioid clade</taxon>
        <taxon>Phaseoleae</taxon>
        <taxon>Phaseolus</taxon>
    </lineage>
</organism>
<dbReference type="Proteomes" id="UP001374584">
    <property type="component" value="Unassembled WGS sequence"/>
</dbReference>
<accession>A0AAN9NW48</accession>
<name>A0AAN9NW48_PHACN</name>
<gene>
    <name evidence="1" type="ORF">VNO80_03473</name>
</gene>
<dbReference type="AlphaFoldDB" id="A0AAN9NW48"/>
<reference evidence="1 2" key="1">
    <citation type="submission" date="2024-01" db="EMBL/GenBank/DDBJ databases">
        <title>The genomes of 5 underutilized Papilionoideae crops provide insights into root nodulation and disease resistanc.</title>
        <authorList>
            <person name="Jiang F."/>
        </authorList>
    </citation>
    <scope>NUCLEOTIDE SEQUENCE [LARGE SCALE GENOMIC DNA]</scope>
    <source>
        <strain evidence="1">JINMINGXINNONG_FW02</strain>
        <tissue evidence="1">Leaves</tissue>
    </source>
</reference>
<sequence length="72" mass="8162">MESSYTDSKEATGWGNMECLCVGNWVLGWILAQLLGEKKEKRCCEWSEKEGKLIARIRGSSASAYDVKRLFN</sequence>
<evidence type="ECO:0000313" key="2">
    <source>
        <dbReference type="Proteomes" id="UP001374584"/>
    </source>
</evidence>